<organism evidence="1 2">
    <name type="scientific">Piscirickettsia litoralis</name>
    <dbReference type="NCBI Taxonomy" id="1891921"/>
    <lineage>
        <taxon>Bacteria</taxon>
        <taxon>Pseudomonadati</taxon>
        <taxon>Pseudomonadota</taxon>
        <taxon>Gammaproteobacteria</taxon>
        <taxon>Thiotrichales</taxon>
        <taxon>Piscirickettsiaceae</taxon>
        <taxon>Piscirickettsia</taxon>
    </lineage>
</organism>
<comment type="caution">
    <text evidence="1">The sequence shown here is derived from an EMBL/GenBank/DDBJ whole genome shotgun (WGS) entry which is preliminary data.</text>
</comment>
<evidence type="ECO:0008006" key="3">
    <source>
        <dbReference type="Google" id="ProtNLM"/>
    </source>
</evidence>
<evidence type="ECO:0000313" key="2">
    <source>
        <dbReference type="Proteomes" id="UP000094329"/>
    </source>
</evidence>
<dbReference type="EMBL" id="MDTU01000001">
    <property type="protein sequence ID" value="ODN44110.1"/>
    <property type="molecule type" value="Genomic_DNA"/>
</dbReference>
<reference evidence="1 2" key="1">
    <citation type="submission" date="2016-08" db="EMBL/GenBank/DDBJ databases">
        <title>Draft genome sequence of Candidatus Piscirickettsia litoralis, from seawater.</title>
        <authorList>
            <person name="Wan X."/>
            <person name="Lee A.J."/>
            <person name="Hou S."/>
            <person name="Donachie S.P."/>
        </authorList>
    </citation>
    <scope>NUCLEOTIDE SEQUENCE [LARGE SCALE GENOMIC DNA]</scope>
    <source>
        <strain evidence="1 2">Y2</strain>
    </source>
</reference>
<protein>
    <recommendedName>
        <fullName evidence="3">Intracellular multiplication protein IcmK</fullName>
    </recommendedName>
</protein>
<accession>A0ABX3A9J9</accession>
<dbReference type="Proteomes" id="UP000094329">
    <property type="component" value="Unassembled WGS sequence"/>
</dbReference>
<proteinExistence type="predicted"/>
<keyword evidence="2" id="KW-1185">Reference proteome</keyword>
<gene>
    <name evidence="1" type="ORF">BGC07_14380</name>
</gene>
<evidence type="ECO:0000313" key="1">
    <source>
        <dbReference type="EMBL" id="ODN44110.1"/>
    </source>
</evidence>
<name>A0ABX3A9J9_9GAMM</name>
<dbReference type="InterPro" id="IPR022073">
    <property type="entry name" value="T4BSS_DotH_IcmK"/>
</dbReference>
<sequence length="278" mass="30826">MHMQFLYILIIYLLWIPCLAIGDISNKAFEGIKSNNFPLSPKQIHQYKDLYDTQEKAQAAPAGEAPRQSSSSIIPVSLKPGGIEPVIRIAKGMITSIVMTDQLGKVWPISSYSLGDPGKFNIKWDKKSSVLMVQGLREYGQANIGIMLKGLDIPIMLSLILGQKKWDYLDYIRVQNYRSNNEEISTELQPASDMLIKLLNGVPPQSAKKLQINNGIAQVWSYQGKYLLLTSGTLISPQWEGRQNSTGPSVLHAYQLSVAPSLLISMNGVLHQVTVGNN</sequence>
<dbReference type="Pfam" id="PF12293">
    <property type="entry name" value="T4BSS_DotH_IcmK"/>
    <property type="match status" value="1"/>
</dbReference>